<dbReference type="AlphaFoldDB" id="A0A1V1P7S7"/>
<proteinExistence type="predicted"/>
<dbReference type="Proteomes" id="UP000189670">
    <property type="component" value="Unassembled WGS sequence"/>
</dbReference>
<accession>A0A1V1P7S7</accession>
<evidence type="ECO:0000313" key="1">
    <source>
        <dbReference type="EMBL" id="ETR70834.1"/>
    </source>
</evidence>
<organism evidence="1 2">
    <name type="scientific">Candidatus Magnetoglobus multicellularis str. Araruama</name>
    <dbReference type="NCBI Taxonomy" id="890399"/>
    <lineage>
        <taxon>Bacteria</taxon>
        <taxon>Pseudomonadati</taxon>
        <taxon>Thermodesulfobacteriota</taxon>
        <taxon>Desulfobacteria</taxon>
        <taxon>Desulfobacterales</taxon>
        <taxon>Desulfobacteraceae</taxon>
        <taxon>Candidatus Magnetoglobus</taxon>
    </lineage>
</organism>
<gene>
    <name evidence="1" type="ORF">OMM_08526</name>
</gene>
<evidence type="ECO:0000313" key="2">
    <source>
        <dbReference type="Proteomes" id="UP000189670"/>
    </source>
</evidence>
<comment type="caution">
    <text evidence="1">The sequence shown here is derived from an EMBL/GenBank/DDBJ whole genome shotgun (WGS) entry which is preliminary data.</text>
</comment>
<protein>
    <submittedName>
        <fullName evidence="1">Uncharacterized protein</fullName>
    </submittedName>
</protein>
<reference evidence="2" key="1">
    <citation type="submission" date="2012-11" db="EMBL/GenBank/DDBJ databases">
        <authorList>
            <person name="Lucero-Rivera Y.E."/>
            <person name="Tovar-Ramirez D."/>
        </authorList>
    </citation>
    <scope>NUCLEOTIDE SEQUENCE [LARGE SCALE GENOMIC DNA]</scope>
    <source>
        <strain evidence="2">Araruama</strain>
    </source>
</reference>
<dbReference type="EMBL" id="ATBP01000362">
    <property type="protein sequence ID" value="ETR70834.1"/>
    <property type="molecule type" value="Genomic_DNA"/>
</dbReference>
<sequence length="90" mass="10938">MVSEIGWISITTIYPKIYDRLLTDSPKEVQALEQFLRQYPIHMIQWRNLNIDPMWYYTQMLDSVSEMETGMDNLLKYLMKTFPDLWFGFF</sequence>
<name>A0A1V1P7S7_9BACT</name>